<dbReference type="Pfam" id="PF01190">
    <property type="entry name" value="Pollen_Ole_e_1"/>
    <property type="match status" value="1"/>
</dbReference>
<dbReference type="PANTHER" id="PTHR33470">
    <property type="entry name" value="OS01G0164075 PROTEIN"/>
    <property type="match status" value="1"/>
</dbReference>
<accession>A0A9R0JBC6</accession>
<evidence type="ECO:0000256" key="1">
    <source>
        <dbReference type="ARBA" id="ARBA00022729"/>
    </source>
</evidence>
<evidence type="ECO:0000313" key="3">
    <source>
        <dbReference type="Proteomes" id="UP000813463"/>
    </source>
</evidence>
<evidence type="ECO:0000256" key="2">
    <source>
        <dbReference type="SAM" id="SignalP"/>
    </source>
</evidence>
<protein>
    <recommendedName>
        <fullName evidence="5">Pistil-specific extensin-like protein</fullName>
    </recommendedName>
</protein>
<dbReference type="AlphaFoldDB" id="A0A9R0JBC6"/>
<reference evidence="3" key="1">
    <citation type="journal article" date="2021" name="Nat. Commun.">
        <title>Genomic analyses provide insights into spinach domestication and the genetic basis of agronomic traits.</title>
        <authorList>
            <person name="Cai X."/>
            <person name="Sun X."/>
            <person name="Xu C."/>
            <person name="Sun H."/>
            <person name="Wang X."/>
            <person name="Ge C."/>
            <person name="Zhang Z."/>
            <person name="Wang Q."/>
            <person name="Fei Z."/>
            <person name="Jiao C."/>
            <person name="Wang Q."/>
        </authorList>
    </citation>
    <scope>NUCLEOTIDE SEQUENCE [LARGE SCALE GENOMIC DNA]</scope>
    <source>
        <strain evidence="3">cv. Varoflay</strain>
    </source>
</reference>
<dbReference type="RefSeq" id="XP_021864897.1">
    <property type="nucleotide sequence ID" value="XM_022009205.2"/>
</dbReference>
<dbReference type="OrthoDB" id="747559at2759"/>
<feature type="signal peptide" evidence="2">
    <location>
        <begin position="1"/>
        <end position="22"/>
    </location>
</feature>
<proteinExistence type="predicted"/>
<organism evidence="3 4">
    <name type="scientific">Spinacia oleracea</name>
    <name type="common">Spinach</name>
    <dbReference type="NCBI Taxonomy" id="3562"/>
    <lineage>
        <taxon>Eukaryota</taxon>
        <taxon>Viridiplantae</taxon>
        <taxon>Streptophyta</taxon>
        <taxon>Embryophyta</taxon>
        <taxon>Tracheophyta</taxon>
        <taxon>Spermatophyta</taxon>
        <taxon>Magnoliopsida</taxon>
        <taxon>eudicotyledons</taxon>
        <taxon>Gunneridae</taxon>
        <taxon>Pentapetalae</taxon>
        <taxon>Caryophyllales</taxon>
        <taxon>Chenopodiaceae</taxon>
        <taxon>Chenopodioideae</taxon>
        <taxon>Anserineae</taxon>
        <taxon>Spinacia</taxon>
    </lineage>
</organism>
<feature type="chain" id="PRO_5040426336" description="Pistil-specific extensin-like protein" evidence="2">
    <location>
        <begin position="23"/>
        <end position="172"/>
    </location>
</feature>
<dbReference type="Proteomes" id="UP000813463">
    <property type="component" value="Chromosome 2"/>
</dbReference>
<dbReference type="KEGG" id="soe:110803670"/>
<sequence length="172" mass="18975">MEARVLMMMMIILGCSLKLTEATMDEAEVFHVSGFVKCQDCSQGWNEWVQGDKPIKGARVSITCLDDCDGLAHYGSDATDDDGEFSLIVKKIVHGKKLNLKDCLVRLVSSPDSSCNILTDFGKGKTGVNLRQPSVIYRGVTKYVVGPFYYTTPTCDCDDEPDNNHKTYQGSS</sequence>
<name>A0A9R0JBC6_SPIOL</name>
<dbReference type="GO" id="GO:0071944">
    <property type="term" value="C:cell periphery"/>
    <property type="evidence" value="ECO:0000318"/>
    <property type="project" value="GO_Central"/>
</dbReference>
<evidence type="ECO:0008006" key="5">
    <source>
        <dbReference type="Google" id="ProtNLM"/>
    </source>
</evidence>
<evidence type="ECO:0000313" key="4">
    <source>
        <dbReference type="RefSeq" id="XP_021864897.1"/>
    </source>
</evidence>
<keyword evidence="3" id="KW-1185">Reference proteome</keyword>
<keyword evidence="1 2" id="KW-0732">Signal</keyword>
<reference evidence="4" key="2">
    <citation type="submission" date="2025-08" db="UniProtKB">
        <authorList>
            <consortium name="RefSeq"/>
        </authorList>
    </citation>
    <scope>IDENTIFICATION</scope>
    <source>
        <tissue evidence="4">Leaf</tissue>
    </source>
</reference>
<gene>
    <name evidence="4" type="primary">LOC110803670</name>
</gene>
<dbReference type="PROSITE" id="PS51257">
    <property type="entry name" value="PROKAR_LIPOPROTEIN"/>
    <property type="match status" value="1"/>
</dbReference>
<dbReference type="GeneID" id="110803670"/>
<dbReference type="PANTHER" id="PTHR33470:SF29">
    <property type="entry name" value="POLLEN OLE E 1 ALLERGEN AND EXTENSIN FAMILY PROTEIN"/>
    <property type="match status" value="1"/>
</dbReference>